<dbReference type="Pfam" id="PF01546">
    <property type="entry name" value="Peptidase_M20"/>
    <property type="match status" value="1"/>
</dbReference>
<feature type="binding site" evidence="3">
    <location>
        <position position="385"/>
    </location>
    <ligand>
        <name>Zn(2+)</name>
        <dbReference type="ChEBI" id="CHEBI:29105"/>
        <label>2</label>
    </ligand>
</feature>
<dbReference type="STRING" id="396588.Tgr7_0180"/>
<accession>B8GTZ6</accession>
<feature type="binding site" evidence="3">
    <location>
        <position position="83"/>
    </location>
    <ligand>
        <name>Zn(2+)</name>
        <dbReference type="ChEBI" id="CHEBI:29105"/>
        <label>1</label>
    </ligand>
</feature>
<feature type="domain" description="Peptidase M20 dimerisation" evidence="4">
    <location>
        <begin position="214"/>
        <end position="315"/>
    </location>
</feature>
<feature type="binding site" evidence="3">
    <location>
        <position position="94"/>
    </location>
    <ligand>
        <name>Zn(2+)</name>
        <dbReference type="ChEBI" id="CHEBI:29105"/>
        <label>1</label>
    </ligand>
</feature>
<proteinExistence type="inferred from homology"/>
<dbReference type="NCBIfam" id="NF006771">
    <property type="entry name" value="PRK09290.1-5"/>
    <property type="match status" value="1"/>
</dbReference>
<dbReference type="SUPFAM" id="SSF55031">
    <property type="entry name" value="Bacterial exopeptidase dimerisation domain"/>
    <property type="match status" value="1"/>
</dbReference>
<gene>
    <name evidence="5" type="ordered locus">Tgr7_0180</name>
</gene>
<dbReference type="RefSeq" id="WP_012636768.1">
    <property type="nucleotide sequence ID" value="NC_011901.1"/>
</dbReference>
<reference evidence="5 6" key="1">
    <citation type="journal article" date="2011" name="Stand. Genomic Sci.">
        <title>Complete genome sequence of 'Thioalkalivibrio sulfidophilus' HL-EbGr7.</title>
        <authorList>
            <person name="Muyzer G."/>
            <person name="Sorokin D.Y."/>
            <person name="Mavromatis K."/>
            <person name="Lapidus A."/>
            <person name="Clum A."/>
            <person name="Ivanova N."/>
            <person name="Pati A."/>
            <person name="d'Haeseleer P."/>
            <person name="Woyke T."/>
            <person name="Kyrpides N.C."/>
        </authorList>
    </citation>
    <scope>NUCLEOTIDE SEQUENCE [LARGE SCALE GENOMIC DNA]</scope>
    <source>
        <strain evidence="5 6">HL-EbGR7</strain>
    </source>
</reference>
<dbReference type="PIRSF" id="PIRSF001235">
    <property type="entry name" value="Amidase_carbamoylase"/>
    <property type="match status" value="1"/>
</dbReference>
<comment type="cofactor">
    <cofactor evidence="3">
        <name>Zn(2+)</name>
        <dbReference type="ChEBI" id="CHEBI:29105"/>
    </cofactor>
    <text evidence="3">Binds 2 Zn(2+) ions per subunit.</text>
</comment>
<organism evidence="5 6">
    <name type="scientific">Thioalkalivibrio sulfidiphilus (strain HL-EbGR7)</name>
    <dbReference type="NCBI Taxonomy" id="396588"/>
    <lineage>
        <taxon>Bacteria</taxon>
        <taxon>Pseudomonadati</taxon>
        <taxon>Pseudomonadota</taxon>
        <taxon>Gammaproteobacteria</taxon>
        <taxon>Chromatiales</taxon>
        <taxon>Ectothiorhodospiraceae</taxon>
        <taxon>Thioalkalivibrio</taxon>
    </lineage>
</organism>
<dbReference type="HOGENOM" id="CLU_024588_6_0_6"/>
<evidence type="ECO:0000259" key="4">
    <source>
        <dbReference type="Pfam" id="PF07687"/>
    </source>
</evidence>
<name>B8GTZ6_THISH</name>
<dbReference type="Proteomes" id="UP000002383">
    <property type="component" value="Chromosome"/>
</dbReference>
<dbReference type="InterPro" id="IPR002933">
    <property type="entry name" value="Peptidase_M20"/>
</dbReference>
<dbReference type="InterPro" id="IPR010158">
    <property type="entry name" value="Amidase_Cbmase"/>
</dbReference>
<sequence length="429" mass="46813">MNHPIRVNFERLREDVLALSRIGQTPDQGIHRMAFSEGDLEGRRWFRSRIEAAGLEVYEDGAANLHARLDWDDKRPSVMMGSHLDTVPGGGPLDGALGVLVGLEVLRTVKEAGVALKHPLEAVDFTDEEGRFGGLFGSQAIAGQLTPAVIHNARDLDGVTLTEAMASWGLDANAALFARRAPDSIHAYLELHIEQGPVLDRNQVSIGVVDAITGLFKWDVRLMGQTNHAGTTPMDMRVDSFQGLAEFAGEINRILEEHGSPHSRATIGRVELKPGAANTVPGQTSFSLDVRDTDAETLRNLADAFRRTLSALARRRDLMFEFDVLSEIPPMRCDPGLVQLVTDTAERLELKHLRMPSGAAHDAQIMGSVTRTGMIFVPSLEGKSHSASEWTAWEDIERGANLALHTVLQLAAADAGAAIREQKPKRKQA</sequence>
<dbReference type="InterPro" id="IPR011650">
    <property type="entry name" value="Peptidase_M20_dimer"/>
</dbReference>
<evidence type="ECO:0000313" key="6">
    <source>
        <dbReference type="Proteomes" id="UP000002383"/>
    </source>
</evidence>
<dbReference type="InterPro" id="IPR036264">
    <property type="entry name" value="Bact_exopeptidase_dim_dom"/>
</dbReference>
<dbReference type="PANTHER" id="PTHR32494:SF5">
    <property type="entry name" value="ALLANTOATE AMIDOHYDROLASE"/>
    <property type="match status" value="1"/>
</dbReference>
<dbReference type="Gene3D" id="3.30.70.360">
    <property type="match status" value="1"/>
</dbReference>
<keyword evidence="3" id="KW-0479">Metal-binding</keyword>
<dbReference type="GO" id="GO:0046872">
    <property type="term" value="F:metal ion binding"/>
    <property type="evidence" value="ECO:0007669"/>
    <property type="project" value="UniProtKB-KW"/>
</dbReference>
<dbReference type="Pfam" id="PF07687">
    <property type="entry name" value="M20_dimer"/>
    <property type="match status" value="1"/>
</dbReference>
<feature type="binding site" evidence="3">
    <location>
        <position position="129"/>
    </location>
    <ligand>
        <name>Zn(2+)</name>
        <dbReference type="ChEBI" id="CHEBI:29105"/>
        <label>2</label>
    </ligand>
</feature>
<keyword evidence="3" id="KW-0862">Zinc</keyword>
<evidence type="ECO:0000256" key="2">
    <source>
        <dbReference type="ARBA" id="ARBA00022801"/>
    </source>
</evidence>
<dbReference type="GO" id="GO:0050538">
    <property type="term" value="F:N-carbamoyl-L-amino-acid hydrolase activity"/>
    <property type="evidence" value="ECO:0007669"/>
    <property type="project" value="UniProtKB-EC"/>
</dbReference>
<dbReference type="AlphaFoldDB" id="B8GTZ6"/>
<feature type="binding site" evidence="3">
    <location>
        <position position="94"/>
    </location>
    <ligand>
        <name>Zn(2+)</name>
        <dbReference type="ChEBI" id="CHEBI:29105"/>
        <label>2</label>
    </ligand>
</feature>
<evidence type="ECO:0000256" key="1">
    <source>
        <dbReference type="ARBA" id="ARBA00006153"/>
    </source>
</evidence>
<keyword evidence="6" id="KW-1185">Reference proteome</keyword>
<protein>
    <submittedName>
        <fullName evidence="5">Amidase, hydantoinase/carbamoylase family</fullName>
        <ecNumber evidence="5">3.5.1.87</ecNumber>
    </submittedName>
</protein>
<evidence type="ECO:0000313" key="5">
    <source>
        <dbReference type="EMBL" id="ACL71279.1"/>
    </source>
</evidence>
<feature type="binding site" evidence="3">
    <location>
        <position position="192"/>
    </location>
    <ligand>
        <name>Zn(2+)</name>
        <dbReference type="ChEBI" id="CHEBI:29105"/>
        <label>1</label>
    </ligand>
</feature>
<dbReference type="SUPFAM" id="SSF53187">
    <property type="entry name" value="Zn-dependent exopeptidases"/>
    <property type="match status" value="1"/>
</dbReference>
<dbReference type="OrthoDB" id="9808195at2"/>
<dbReference type="EC" id="3.5.1.87" evidence="5"/>
<comment type="similarity">
    <text evidence="1">Belongs to the peptidase M20 family.</text>
</comment>
<dbReference type="KEGG" id="tgr:Tgr7_0180"/>
<dbReference type="PANTHER" id="PTHR32494">
    <property type="entry name" value="ALLANTOATE DEIMINASE-RELATED"/>
    <property type="match status" value="1"/>
</dbReference>
<dbReference type="Gene3D" id="3.40.630.10">
    <property type="entry name" value="Zn peptidases"/>
    <property type="match status" value="1"/>
</dbReference>
<dbReference type="EMBL" id="CP001339">
    <property type="protein sequence ID" value="ACL71279.1"/>
    <property type="molecule type" value="Genomic_DNA"/>
</dbReference>
<keyword evidence="2 5" id="KW-0378">Hydrolase</keyword>
<dbReference type="GO" id="GO:0016813">
    <property type="term" value="F:hydrolase activity, acting on carbon-nitrogen (but not peptide) bonds, in linear amidines"/>
    <property type="evidence" value="ECO:0007669"/>
    <property type="project" value="InterPro"/>
</dbReference>
<dbReference type="CDD" id="cd03884">
    <property type="entry name" value="M20_bAS"/>
    <property type="match status" value="1"/>
</dbReference>
<evidence type="ECO:0000256" key="3">
    <source>
        <dbReference type="PIRSR" id="PIRSR001235-1"/>
    </source>
</evidence>
<dbReference type="eggNOG" id="COG0624">
    <property type="taxonomic scope" value="Bacteria"/>
</dbReference>
<dbReference type="NCBIfam" id="TIGR01879">
    <property type="entry name" value="hydantase"/>
    <property type="match status" value="1"/>
</dbReference>